<organism evidence="2 3">
    <name type="scientific">Pseudomonas protegens (strain DSM 19095 / LMG 27888 / CFBP 6595 / CHA0)</name>
    <dbReference type="NCBI Taxonomy" id="1124983"/>
    <lineage>
        <taxon>Bacteria</taxon>
        <taxon>Pseudomonadati</taxon>
        <taxon>Pseudomonadota</taxon>
        <taxon>Gammaproteobacteria</taxon>
        <taxon>Pseudomonadales</taxon>
        <taxon>Pseudomonadaceae</taxon>
        <taxon>Pseudomonas</taxon>
    </lineage>
</organism>
<accession>A0A2C9EEM6</accession>
<gene>
    <name evidence="2" type="ORF">PFLCHA0_c02570</name>
</gene>
<feature type="region of interest" description="Disordered" evidence="1">
    <location>
        <begin position="1"/>
        <end position="49"/>
    </location>
</feature>
<evidence type="ECO:0000256" key="1">
    <source>
        <dbReference type="SAM" id="MobiDB-lite"/>
    </source>
</evidence>
<dbReference type="Proteomes" id="UP000013940">
    <property type="component" value="Chromosome"/>
</dbReference>
<proteinExistence type="predicted"/>
<dbReference type="EMBL" id="CP003190">
    <property type="protein sequence ID" value="AGL82058.1"/>
    <property type="molecule type" value="Genomic_DNA"/>
</dbReference>
<reference evidence="3" key="1">
    <citation type="journal article" date="2014" name="Genome Announc.">
        <title>Full-genome sequence of the plant growth-promoting bacterium Pseudomonas protegens CHA0.</title>
        <authorList>
            <person name="Jousset A."/>
            <person name="Schuldes J."/>
            <person name="Keel C."/>
            <person name="Maurhofer M."/>
            <person name="Daniel R."/>
            <person name="Scheu S."/>
            <person name="Thuermer A."/>
        </authorList>
    </citation>
    <scope>NUCLEOTIDE SEQUENCE [LARGE SCALE GENOMIC DNA]</scope>
    <source>
        <strain evidence="3">DSM 19095 / LMG 27888 / CFBP 6595 / CHA0</strain>
    </source>
</reference>
<dbReference type="AlphaFoldDB" id="A0A2C9EEM6"/>
<dbReference type="KEGG" id="pprc:PFLCHA0_c02570"/>
<dbReference type="HOGENOM" id="CLU_3139701_0_0_6"/>
<evidence type="ECO:0000313" key="3">
    <source>
        <dbReference type="Proteomes" id="UP000013940"/>
    </source>
</evidence>
<evidence type="ECO:0000313" key="2">
    <source>
        <dbReference type="EMBL" id="AGL82058.1"/>
    </source>
</evidence>
<name>A0A2C9EEM6_PSEPH</name>
<sequence length="49" mass="5104">MTPPLARHAQELWAASEGGRESDAGPDGLFPGKPAPAGWSYGPLRELSA</sequence>
<protein>
    <submittedName>
        <fullName evidence="2">Uncharacterized protein</fullName>
    </submittedName>
</protein>